<dbReference type="Gene3D" id="3.30.70.580">
    <property type="entry name" value="Pseudouridine synthase I, catalytic domain, N-terminal subdomain"/>
    <property type="match status" value="1"/>
</dbReference>
<dbReference type="InterPro" id="IPR042092">
    <property type="entry name" value="PsdUridine_s_RsuA/RluB/E/F_cat"/>
</dbReference>
<dbReference type="InterPro" id="IPR000748">
    <property type="entry name" value="PsdUridine_synth_RsuA/RluB/E/F"/>
</dbReference>
<dbReference type="EMBL" id="CZBX01000007">
    <property type="protein sequence ID" value="CUQ88409.1"/>
    <property type="molecule type" value="Genomic_DNA"/>
</dbReference>
<dbReference type="PANTHER" id="PTHR47683:SF4">
    <property type="entry name" value="PSEUDOURIDINE SYNTHASE"/>
    <property type="match status" value="1"/>
</dbReference>
<dbReference type="Pfam" id="PF00849">
    <property type="entry name" value="PseudoU_synth_2"/>
    <property type="match status" value="1"/>
</dbReference>
<dbReference type="PROSITE" id="PS01149">
    <property type="entry name" value="PSI_RSU"/>
    <property type="match status" value="1"/>
</dbReference>
<evidence type="ECO:0000256" key="3">
    <source>
        <dbReference type="ARBA" id="ARBA00023235"/>
    </source>
</evidence>
<dbReference type="NCBIfam" id="TIGR00093">
    <property type="entry name" value="pseudouridine synthase"/>
    <property type="match status" value="1"/>
</dbReference>
<feature type="domain" description="RNA-binding S4" evidence="6">
    <location>
        <begin position="3"/>
        <end position="63"/>
    </location>
</feature>
<dbReference type="GO" id="GO:0005829">
    <property type="term" value="C:cytosol"/>
    <property type="evidence" value="ECO:0007669"/>
    <property type="project" value="UniProtKB-ARBA"/>
</dbReference>
<dbReference type="PROSITE" id="PS50889">
    <property type="entry name" value="S4"/>
    <property type="match status" value="1"/>
</dbReference>
<name>A0A174ZU91_9FIRM</name>
<dbReference type="SUPFAM" id="SSF55174">
    <property type="entry name" value="Alpha-L RNA-binding motif"/>
    <property type="match status" value="1"/>
</dbReference>
<dbReference type="InterPro" id="IPR050343">
    <property type="entry name" value="RsuA_PseudoU_synthase"/>
</dbReference>
<dbReference type="PANTHER" id="PTHR47683">
    <property type="entry name" value="PSEUDOURIDINE SYNTHASE FAMILY PROTEIN-RELATED"/>
    <property type="match status" value="1"/>
</dbReference>
<proteinExistence type="inferred from homology"/>
<dbReference type="GO" id="GO:0120159">
    <property type="term" value="F:rRNA pseudouridine synthase activity"/>
    <property type="evidence" value="ECO:0007669"/>
    <property type="project" value="UniProtKB-ARBA"/>
</dbReference>
<dbReference type="InterPro" id="IPR020094">
    <property type="entry name" value="TruA/RsuA/RluB/E/F_N"/>
</dbReference>
<dbReference type="RefSeq" id="WP_055172561.1">
    <property type="nucleotide sequence ID" value="NZ_CZBX01000007.1"/>
</dbReference>
<keyword evidence="2 4" id="KW-0694">RNA-binding</keyword>
<dbReference type="Gene3D" id="3.30.70.1560">
    <property type="entry name" value="Alpha-L RNA-binding motif"/>
    <property type="match status" value="1"/>
</dbReference>
<keyword evidence="3 5" id="KW-0413">Isomerase</keyword>
<dbReference type="OrthoDB" id="9807213at2"/>
<dbReference type="CDD" id="cd02553">
    <property type="entry name" value="PseudoU_synth_RsuA"/>
    <property type="match status" value="1"/>
</dbReference>
<evidence type="ECO:0000256" key="1">
    <source>
        <dbReference type="ARBA" id="ARBA00008348"/>
    </source>
</evidence>
<evidence type="ECO:0000313" key="8">
    <source>
        <dbReference type="Proteomes" id="UP000078383"/>
    </source>
</evidence>
<dbReference type="Proteomes" id="UP000078383">
    <property type="component" value="Unassembled WGS sequence"/>
</dbReference>
<evidence type="ECO:0000313" key="7">
    <source>
        <dbReference type="EMBL" id="CUQ88409.1"/>
    </source>
</evidence>
<dbReference type="GO" id="GO:0003723">
    <property type="term" value="F:RNA binding"/>
    <property type="evidence" value="ECO:0007669"/>
    <property type="project" value="UniProtKB-KW"/>
</dbReference>
<evidence type="ECO:0000256" key="2">
    <source>
        <dbReference type="ARBA" id="ARBA00022884"/>
    </source>
</evidence>
<gene>
    <name evidence="7" type="primary">rsuA_2</name>
    <name evidence="7" type="ORF">ERS852502_01772</name>
</gene>
<evidence type="ECO:0000256" key="4">
    <source>
        <dbReference type="PROSITE-ProRule" id="PRU00182"/>
    </source>
</evidence>
<dbReference type="InterPro" id="IPR002942">
    <property type="entry name" value="S4_RNA-bd"/>
</dbReference>
<dbReference type="InterPro" id="IPR020103">
    <property type="entry name" value="PsdUridine_synth_cat_dom_sf"/>
</dbReference>
<sequence length="241" mass="27757">MKLRLDKYLADMGIGTRTEVKKAITKGQVRVNEETVKRPEIKIDTEKDHVFYQGQMVAYAEYEYYMLNKPAGVVSATEDKNDSTVLDLIDEKQRKDLFPVGRLDKDTEGLLLITNDGELAHQLLSPKKHVDKVYFARIDGKVTEEDVRRFAEGLEIGEERPTLPAHLEILKSEEISEIRLTIREGKFHQVKRMFHVVGKEVIYLKRLQMGSLVLDPRLALGEYRELTGQELEALRDCSLLR</sequence>
<dbReference type="SUPFAM" id="SSF55120">
    <property type="entry name" value="Pseudouridine synthase"/>
    <property type="match status" value="1"/>
</dbReference>
<evidence type="ECO:0000259" key="6">
    <source>
        <dbReference type="SMART" id="SM00363"/>
    </source>
</evidence>
<evidence type="ECO:0000256" key="5">
    <source>
        <dbReference type="RuleBase" id="RU003887"/>
    </source>
</evidence>
<comment type="similarity">
    <text evidence="1 5">Belongs to the pseudouridine synthase RsuA family.</text>
</comment>
<dbReference type="InterPro" id="IPR006145">
    <property type="entry name" value="PsdUridine_synth_RsuA/RluA"/>
</dbReference>
<dbReference type="AlphaFoldDB" id="A0A174ZU91"/>
<dbReference type="GO" id="GO:0000455">
    <property type="term" value="P:enzyme-directed rRNA pseudouridine synthesis"/>
    <property type="evidence" value="ECO:0007669"/>
    <property type="project" value="UniProtKB-ARBA"/>
</dbReference>
<dbReference type="InterPro" id="IPR036986">
    <property type="entry name" value="S4_RNA-bd_sf"/>
</dbReference>
<dbReference type="Gene3D" id="3.10.290.10">
    <property type="entry name" value="RNA-binding S4 domain"/>
    <property type="match status" value="1"/>
</dbReference>
<dbReference type="InterPro" id="IPR018496">
    <property type="entry name" value="PsdUridine_synth_RsuA/RluB_CS"/>
</dbReference>
<protein>
    <recommendedName>
        <fullName evidence="5">Pseudouridine synthase</fullName>
        <ecNumber evidence="5">5.4.99.-</ecNumber>
    </recommendedName>
</protein>
<dbReference type="CDD" id="cd00165">
    <property type="entry name" value="S4"/>
    <property type="match status" value="1"/>
</dbReference>
<accession>A0A174ZU91</accession>
<reference evidence="7 8" key="1">
    <citation type="submission" date="2015-09" db="EMBL/GenBank/DDBJ databases">
        <authorList>
            <consortium name="Pathogen Informatics"/>
        </authorList>
    </citation>
    <scope>NUCLEOTIDE SEQUENCE [LARGE SCALE GENOMIC DNA]</scope>
    <source>
        <strain evidence="7 8">2789STDY5834889</strain>
    </source>
</reference>
<dbReference type="SMART" id="SM00363">
    <property type="entry name" value="S4"/>
    <property type="match status" value="1"/>
</dbReference>
<organism evidence="7 8">
    <name type="scientific">[Ruminococcus] torques</name>
    <dbReference type="NCBI Taxonomy" id="33039"/>
    <lineage>
        <taxon>Bacteria</taxon>
        <taxon>Bacillati</taxon>
        <taxon>Bacillota</taxon>
        <taxon>Clostridia</taxon>
        <taxon>Lachnospirales</taxon>
        <taxon>Lachnospiraceae</taxon>
        <taxon>Mediterraneibacter</taxon>
    </lineage>
</organism>
<dbReference type="FunFam" id="3.30.70.1560:FF:000001">
    <property type="entry name" value="Pseudouridine synthase"/>
    <property type="match status" value="1"/>
</dbReference>
<dbReference type="EC" id="5.4.99.-" evidence="5"/>
<dbReference type="Pfam" id="PF01479">
    <property type="entry name" value="S4"/>
    <property type="match status" value="1"/>
</dbReference>